<dbReference type="RefSeq" id="XP_001692037.2">
    <property type="nucleotide sequence ID" value="XM_001691985.2"/>
</dbReference>
<feature type="region of interest" description="Disordered" evidence="1">
    <location>
        <begin position="314"/>
        <end position="431"/>
    </location>
</feature>
<dbReference type="SMART" id="SM00332">
    <property type="entry name" value="PP2Cc"/>
    <property type="match status" value="1"/>
</dbReference>
<dbReference type="KEGG" id="cre:CHLRE_03g190000v5"/>
<dbReference type="PROSITE" id="PS51746">
    <property type="entry name" value="PPM_2"/>
    <property type="match status" value="1"/>
</dbReference>
<gene>
    <name evidence="3" type="ORF">CHLRE_03g190000v5</name>
</gene>
<dbReference type="InterPro" id="IPR015655">
    <property type="entry name" value="PP2C"/>
</dbReference>
<dbReference type="InterPro" id="IPR001932">
    <property type="entry name" value="PPM-type_phosphatase-like_dom"/>
</dbReference>
<dbReference type="Proteomes" id="UP000006906">
    <property type="component" value="Chromosome 3"/>
</dbReference>
<proteinExistence type="predicted"/>
<evidence type="ECO:0000313" key="3">
    <source>
        <dbReference type="EMBL" id="PNW85511.1"/>
    </source>
</evidence>
<dbReference type="InParanoid" id="A0A2K3DYA2"/>
<dbReference type="OrthoDB" id="543280at2759"/>
<dbReference type="GO" id="GO:0007165">
    <property type="term" value="P:signal transduction"/>
    <property type="evidence" value="ECO:0000318"/>
    <property type="project" value="GO_Central"/>
</dbReference>
<dbReference type="PANTHER" id="PTHR13832">
    <property type="entry name" value="PROTEIN PHOSPHATASE 2C"/>
    <property type="match status" value="1"/>
</dbReference>
<evidence type="ECO:0000313" key="4">
    <source>
        <dbReference type="Proteomes" id="UP000006906"/>
    </source>
</evidence>
<dbReference type="PaxDb" id="3055-EDP04527"/>
<feature type="region of interest" description="Disordered" evidence="1">
    <location>
        <begin position="771"/>
        <end position="790"/>
    </location>
</feature>
<dbReference type="CDD" id="cd00143">
    <property type="entry name" value="PP2Cc"/>
    <property type="match status" value="1"/>
</dbReference>
<dbReference type="Gramene" id="PNW85511">
    <property type="protein sequence ID" value="PNW85511"/>
    <property type="gene ID" value="CHLRE_03g190000v5"/>
</dbReference>
<keyword evidence="4" id="KW-1185">Reference proteome</keyword>
<feature type="region of interest" description="Disordered" evidence="1">
    <location>
        <begin position="506"/>
        <end position="546"/>
    </location>
</feature>
<feature type="compositionally biased region" description="Acidic residues" evidence="1">
    <location>
        <begin position="315"/>
        <end position="331"/>
    </location>
</feature>
<dbReference type="PANTHER" id="PTHR13832:SF699">
    <property type="entry name" value="INTEGRIN-LINKED KINASE-ASSOCIATED SERINE_THREONINE PHOSPHATASE 2C"/>
    <property type="match status" value="1"/>
</dbReference>
<dbReference type="Pfam" id="PF00481">
    <property type="entry name" value="PP2C"/>
    <property type="match status" value="2"/>
</dbReference>
<feature type="compositionally biased region" description="Polar residues" evidence="1">
    <location>
        <begin position="458"/>
        <end position="471"/>
    </location>
</feature>
<evidence type="ECO:0000256" key="1">
    <source>
        <dbReference type="SAM" id="MobiDB-lite"/>
    </source>
</evidence>
<protein>
    <recommendedName>
        <fullName evidence="2">PPM-type phosphatase domain-containing protein</fullName>
    </recommendedName>
</protein>
<dbReference type="SUPFAM" id="SSF81606">
    <property type="entry name" value="PP2C-like"/>
    <property type="match status" value="2"/>
</dbReference>
<feature type="compositionally biased region" description="Basic and acidic residues" evidence="1">
    <location>
        <begin position="332"/>
        <end position="344"/>
    </location>
</feature>
<dbReference type="InterPro" id="IPR036457">
    <property type="entry name" value="PPM-type-like_dom_sf"/>
</dbReference>
<sequence>MVVTESVCGGAAKERCSGASSLTPASLAAASPFKDVGEDLKQAAQSQLRTDTLISLKERLQRAFADTSAGWPHDATRSPSSGEHDPFKEVMSDGGLFGASCNYAVGLHGVQGRQRKCEDYTFHLALGPQLFAPFDDTSRAFLACVLDGHGGVGAVQYVAERFPALLLEDLPRLRSSPGTAMRAALHVIDEELLAAGHNSGTTVNALLVVDDLATVINTGDCRCILYDYIEEKAVQITNDHNLLCVRERERVVGAGAELSDCGGYVVLPCPTDGSKLLGVTKALGHAGVKAFQRSSTLTSLLGINELGSVGFSGTLEEESESGSEAEAGEGEAGERRGGSAELPRRPAPVGTSGTGSPYCKAAGTGGSGRRATTVSPSPGSGRPPRSPGLPGPSASSFSSNGGSSSRGPVAGAEAHENGKAGSGAGADSEPVPAGRGVISACGLINGSPPGAGVDGYSPSHSNGHANGQANREANGHQLHCNGHVSSNGHAIGHCAACPANVDVQGQRRGEAPSLPRPRDSSGGGSANGSSGQHARSSSCPDGSVAHNGTGSSFSTAAGAAHAAAATASSPSAAANGSAVASALTSSLLSVDLAPAGPAGCAAAATSSPSPAPPACFSNASVASNGGFVLECDPDVFTFEVRDDRHLVLLGCDGVFDKMTNIEACKTAVRSLTTSTSCADAAREVAHRAVRLGSSDNVTVCIARFGRKPIMRKQSLSVLSLRRSSSNTSGDLAASGGSMSLLAGVATSSLLGASSSPSPGGGGTVLSAAAAATTSHLAPTSGDGAAGALRP</sequence>
<organism evidence="3 4">
    <name type="scientific">Chlamydomonas reinhardtii</name>
    <name type="common">Chlamydomonas smithii</name>
    <dbReference type="NCBI Taxonomy" id="3055"/>
    <lineage>
        <taxon>Eukaryota</taxon>
        <taxon>Viridiplantae</taxon>
        <taxon>Chlorophyta</taxon>
        <taxon>core chlorophytes</taxon>
        <taxon>Chlorophyceae</taxon>
        <taxon>CS clade</taxon>
        <taxon>Chlamydomonadales</taxon>
        <taxon>Chlamydomonadaceae</taxon>
        <taxon>Chlamydomonas</taxon>
    </lineage>
</organism>
<feature type="compositionally biased region" description="Low complexity" evidence="1">
    <location>
        <begin position="369"/>
        <end position="383"/>
    </location>
</feature>
<feature type="region of interest" description="Disordered" evidence="1">
    <location>
        <begin position="451"/>
        <end position="471"/>
    </location>
</feature>
<feature type="compositionally biased region" description="Low complexity" evidence="1">
    <location>
        <begin position="391"/>
        <end position="408"/>
    </location>
</feature>
<feature type="compositionally biased region" description="Low complexity" evidence="1">
    <location>
        <begin position="771"/>
        <end position="780"/>
    </location>
</feature>
<evidence type="ECO:0000259" key="2">
    <source>
        <dbReference type="PROSITE" id="PS51746"/>
    </source>
</evidence>
<dbReference type="GO" id="GO:0004722">
    <property type="term" value="F:protein serine/threonine phosphatase activity"/>
    <property type="evidence" value="ECO:0000318"/>
    <property type="project" value="GO_Central"/>
</dbReference>
<dbReference type="AlphaFoldDB" id="A0A2K3DYA2"/>
<accession>A0A2K3DYA2</accession>
<dbReference type="EMBL" id="CM008964">
    <property type="protein sequence ID" value="PNW85511.1"/>
    <property type="molecule type" value="Genomic_DNA"/>
</dbReference>
<dbReference type="Gene3D" id="3.60.40.10">
    <property type="entry name" value="PPM-type phosphatase domain"/>
    <property type="match status" value="2"/>
</dbReference>
<name>A0A2K3DYA2_CHLRE</name>
<reference evidence="3 4" key="1">
    <citation type="journal article" date="2007" name="Science">
        <title>The Chlamydomonas genome reveals the evolution of key animal and plant functions.</title>
        <authorList>
            <person name="Merchant S.S."/>
            <person name="Prochnik S.E."/>
            <person name="Vallon O."/>
            <person name="Harris E.H."/>
            <person name="Karpowicz S.J."/>
            <person name="Witman G.B."/>
            <person name="Terry A."/>
            <person name="Salamov A."/>
            <person name="Fritz-Laylin L.K."/>
            <person name="Marechal-Drouard L."/>
            <person name="Marshall W.F."/>
            <person name="Qu L.H."/>
            <person name="Nelson D.R."/>
            <person name="Sanderfoot A.A."/>
            <person name="Spalding M.H."/>
            <person name="Kapitonov V.V."/>
            <person name="Ren Q."/>
            <person name="Ferris P."/>
            <person name="Lindquist E."/>
            <person name="Shapiro H."/>
            <person name="Lucas S.M."/>
            <person name="Grimwood J."/>
            <person name="Schmutz J."/>
            <person name="Cardol P."/>
            <person name="Cerutti H."/>
            <person name="Chanfreau G."/>
            <person name="Chen C.L."/>
            <person name="Cognat V."/>
            <person name="Croft M.T."/>
            <person name="Dent R."/>
            <person name="Dutcher S."/>
            <person name="Fernandez E."/>
            <person name="Fukuzawa H."/>
            <person name="Gonzalez-Ballester D."/>
            <person name="Gonzalez-Halphen D."/>
            <person name="Hallmann A."/>
            <person name="Hanikenne M."/>
            <person name="Hippler M."/>
            <person name="Inwood W."/>
            <person name="Jabbari K."/>
            <person name="Kalanon M."/>
            <person name="Kuras R."/>
            <person name="Lefebvre P.A."/>
            <person name="Lemaire S.D."/>
            <person name="Lobanov A.V."/>
            <person name="Lohr M."/>
            <person name="Manuell A."/>
            <person name="Meier I."/>
            <person name="Mets L."/>
            <person name="Mittag M."/>
            <person name="Mittelmeier T."/>
            <person name="Moroney J.V."/>
            <person name="Moseley J."/>
            <person name="Napoli C."/>
            <person name="Nedelcu A.M."/>
            <person name="Niyogi K."/>
            <person name="Novoselov S.V."/>
            <person name="Paulsen I.T."/>
            <person name="Pazour G."/>
            <person name="Purton S."/>
            <person name="Ral J.P."/>
            <person name="Riano-Pachon D.M."/>
            <person name="Riekhof W."/>
            <person name="Rymarquis L."/>
            <person name="Schroda M."/>
            <person name="Stern D."/>
            <person name="Umen J."/>
            <person name="Willows R."/>
            <person name="Wilson N."/>
            <person name="Zimmer S.L."/>
            <person name="Allmer J."/>
            <person name="Balk J."/>
            <person name="Bisova K."/>
            <person name="Chen C.J."/>
            <person name="Elias M."/>
            <person name="Gendler K."/>
            <person name="Hauser C."/>
            <person name="Lamb M.R."/>
            <person name="Ledford H."/>
            <person name="Long J.C."/>
            <person name="Minagawa J."/>
            <person name="Page M.D."/>
            <person name="Pan J."/>
            <person name="Pootakham W."/>
            <person name="Roje S."/>
            <person name="Rose A."/>
            <person name="Stahlberg E."/>
            <person name="Terauchi A.M."/>
            <person name="Yang P."/>
            <person name="Ball S."/>
            <person name="Bowler C."/>
            <person name="Dieckmann C.L."/>
            <person name="Gladyshev V.N."/>
            <person name="Green P."/>
            <person name="Jorgensen R."/>
            <person name="Mayfield S."/>
            <person name="Mueller-Roeber B."/>
            <person name="Rajamani S."/>
            <person name="Sayre R.T."/>
            <person name="Brokstein P."/>
            <person name="Dubchak I."/>
            <person name="Goodstein D."/>
            <person name="Hornick L."/>
            <person name="Huang Y.W."/>
            <person name="Jhaveri J."/>
            <person name="Luo Y."/>
            <person name="Martinez D."/>
            <person name="Ngau W.C."/>
            <person name="Otillar B."/>
            <person name="Poliakov A."/>
            <person name="Porter A."/>
            <person name="Szajkowski L."/>
            <person name="Werner G."/>
            <person name="Zhou K."/>
            <person name="Grigoriev I.V."/>
            <person name="Rokhsar D.S."/>
            <person name="Grossman A.R."/>
        </authorList>
    </citation>
    <scope>NUCLEOTIDE SEQUENCE [LARGE SCALE GENOMIC DNA]</scope>
    <source>
        <strain evidence="4">CC-503</strain>
    </source>
</reference>
<dbReference type="ExpressionAtlas" id="A0A2K3DYA2">
    <property type="expression patterns" value="baseline"/>
</dbReference>
<feature type="domain" description="PPM-type phosphatase" evidence="2">
    <location>
        <begin position="104"/>
        <end position="704"/>
    </location>
</feature>
<dbReference type="GeneID" id="5717515"/>